<name>A0A8H2PFU7_MYCMU</name>
<protein>
    <submittedName>
        <fullName evidence="2">TIGR04222 domain-containing membrane protein</fullName>
    </submittedName>
</protein>
<keyword evidence="1" id="KW-0812">Transmembrane</keyword>
<sequence>MAPGVLQEWRYPTVPNRPQPVNHARKRPPQAHFVASRRRYGDARCTAPLLRPDGKELIPMTASWGLTGPQFLGIYLVTYLLALALMYAFRAVLIHSETAETDAATPRPLLDPYETAYLAGGSDRAVSAAIANLALSDRLLVSRGGTLTVAADVTLTDDVDAAVADCVSAAPRRKVAIKRLREHPRIVAIGDRLRARGLLLDSASTAALRACVLLPCAVWVVGVIRLINGIELHHKVLLLFVFLVATGLSTLVLVRAFLADAAHQPSAAGQLALQGMRNRYESGAALTEPATEAGRTDAARLAQVVGVALLGFAALTDDDLRTSLLGSGGVADGGGCGGSGGCGGGCGGCGGCGG</sequence>
<reference evidence="2" key="1">
    <citation type="submission" date="2018-01" db="EMBL/GenBank/DDBJ databases">
        <title>Comparative genomics of Mycobacterium mucogenicum and Mycobacterium neoaurum clade members emphasizing tRNA and non-coding RNA.</title>
        <authorList>
            <person name="Behra P.R.K."/>
            <person name="Pettersson B.M.F."/>
            <person name="Das S."/>
            <person name="Dasgupta S."/>
            <person name="Kirsebom L.A."/>
        </authorList>
    </citation>
    <scope>NUCLEOTIDE SEQUENCE</scope>
    <source>
        <strain evidence="2">DSM 44124</strain>
    </source>
</reference>
<feature type="transmembrane region" description="Helical" evidence="1">
    <location>
        <begin position="206"/>
        <end position="224"/>
    </location>
</feature>
<accession>A0A8H2PFU7</accession>
<organism evidence="2">
    <name type="scientific">Mycolicibacterium mucogenicum DSM 44124</name>
    <dbReference type="NCBI Taxonomy" id="1226753"/>
    <lineage>
        <taxon>Bacteria</taxon>
        <taxon>Bacillati</taxon>
        <taxon>Actinomycetota</taxon>
        <taxon>Actinomycetes</taxon>
        <taxon>Mycobacteriales</taxon>
        <taxon>Mycobacteriaceae</taxon>
        <taxon>Mycolicibacterium</taxon>
    </lineage>
</organism>
<evidence type="ECO:0000313" key="2">
    <source>
        <dbReference type="EMBL" id="TLH52009.1"/>
    </source>
</evidence>
<keyword evidence="1" id="KW-0472">Membrane</keyword>
<comment type="caution">
    <text evidence="2">The sequence shown here is derived from an EMBL/GenBank/DDBJ whole genome shotgun (WGS) entry which is preliminary data.</text>
</comment>
<gene>
    <name evidence="2" type="ORF">C1S78_06265</name>
</gene>
<dbReference type="EMBL" id="POTL01000001">
    <property type="protein sequence ID" value="TLH52009.1"/>
    <property type="molecule type" value="Genomic_DNA"/>
</dbReference>
<dbReference type="AlphaFoldDB" id="A0A8H2PFU7"/>
<feature type="transmembrane region" description="Helical" evidence="1">
    <location>
        <begin position="70"/>
        <end position="89"/>
    </location>
</feature>
<dbReference type="InterPro" id="IPR026467">
    <property type="entry name" value="Ser/Gly_Cys_C_dom"/>
</dbReference>
<evidence type="ECO:0000256" key="1">
    <source>
        <dbReference type="SAM" id="Phobius"/>
    </source>
</evidence>
<dbReference type="NCBIfam" id="TIGR04222">
    <property type="entry name" value="near_uncomplex"/>
    <property type="match status" value="1"/>
</dbReference>
<keyword evidence="1" id="KW-1133">Transmembrane helix</keyword>
<feature type="transmembrane region" description="Helical" evidence="1">
    <location>
        <begin position="236"/>
        <end position="258"/>
    </location>
</feature>
<proteinExistence type="predicted"/>